<dbReference type="EMBL" id="JH792996">
    <property type="protein sequence ID" value="ELQ40329.1"/>
    <property type="molecule type" value="Genomic_DNA"/>
</dbReference>
<dbReference type="Proteomes" id="UP000011086">
    <property type="component" value="Unassembled WGS sequence"/>
</dbReference>
<dbReference type="AlphaFoldDB" id="A0AA97P1N6"/>
<organism evidence="1">
    <name type="scientific">Pyricularia oryzae (strain Y34)</name>
    <name type="common">Rice blast fungus</name>
    <name type="synonym">Magnaporthe oryzae</name>
    <dbReference type="NCBI Taxonomy" id="1143189"/>
    <lineage>
        <taxon>Eukaryota</taxon>
        <taxon>Fungi</taxon>
        <taxon>Dikarya</taxon>
        <taxon>Ascomycota</taxon>
        <taxon>Pezizomycotina</taxon>
        <taxon>Sordariomycetes</taxon>
        <taxon>Sordariomycetidae</taxon>
        <taxon>Magnaporthales</taxon>
        <taxon>Pyriculariaceae</taxon>
        <taxon>Pyricularia</taxon>
    </lineage>
</organism>
<evidence type="ECO:0008006" key="2">
    <source>
        <dbReference type="Google" id="ProtNLM"/>
    </source>
</evidence>
<reference evidence="1" key="1">
    <citation type="journal article" date="2012" name="PLoS Genet.">
        <title>Comparative analysis of the genomes of two field isolates of the rice blast fungus Magnaporthe oryzae.</title>
        <authorList>
            <person name="Xue M."/>
            <person name="Yang J."/>
            <person name="Li Z."/>
            <person name="Hu S."/>
            <person name="Yao N."/>
            <person name="Dean R.A."/>
            <person name="Zhao W."/>
            <person name="Shen M."/>
            <person name="Zhang H."/>
            <person name="Li C."/>
            <person name="Liu L."/>
            <person name="Cao L."/>
            <person name="Xu X."/>
            <person name="Xing Y."/>
            <person name="Hsiang T."/>
            <person name="Zhang Z."/>
            <person name="Xu J.R."/>
            <person name="Peng Y.L."/>
        </authorList>
    </citation>
    <scope>NUCLEOTIDE SEQUENCE</scope>
    <source>
        <strain evidence="1">Y34</strain>
    </source>
</reference>
<evidence type="ECO:0000313" key="1">
    <source>
        <dbReference type="EMBL" id="ELQ40329.1"/>
    </source>
</evidence>
<name>A0AA97P1N6_PYRO3</name>
<dbReference type="Gene3D" id="3.80.10.10">
    <property type="entry name" value="Ribonuclease Inhibitor"/>
    <property type="match status" value="1"/>
</dbReference>
<gene>
    <name evidence="1" type="ORF">OOU_Y34scaffold00448g29</name>
</gene>
<dbReference type="InterPro" id="IPR032675">
    <property type="entry name" value="LRR_dom_sf"/>
</dbReference>
<proteinExistence type="predicted"/>
<protein>
    <recommendedName>
        <fullName evidence="2">F-box domain-containing protein</fullName>
    </recommendedName>
</protein>
<accession>A0AA97P1N6</accession>
<sequence>MTSLLNLPVTVLMDTFELLCQHCYPTARNHLFPDYSLRGCHCNYACDLGPHDPSSRVALANLCCTNKFLSAIATPILYHLAYYPDINYPEDQITAFYRTMLVERPDLCQHVRSIHLLEKDLDSLPSELVEAIKERFGIVTFTLPEDASLVPLDSGYSSSLSGHRMSLPMLLTRGCIGLQELCLVVDFMDDIIGCIPLKILPRLKTLIITMDESENQLDTPRLQTISLASPSLGVLTISGLTFFLPSKNWANLRELTLISSCLDIHVVKLLLQECPVLESFAYEMEVYDERPLDSPHTYPCDLVRAISEHTSKTLRSLNLNLRHFWSGWYFDEPAEAMGNFRSLKSLEHLEVGLESLLGNTSMEDDQDKVLCLFSWTLPARIHSVTIEASREVDSRLLGLTLDYLTKVCSEEFPELETIVVRGTYSGFKLAGVSELISSFGESGVSLELRHEPALVEQSSGDQTQVLEQE</sequence>